<feature type="domain" description="Orange" evidence="1">
    <location>
        <begin position="1"/>
        <end position="23"/>
    </location>
</feature>
<dbReference type="EMBL" id="DS028103">
    <property type="protein sequence ID" value="KMP02444.1"/>
    <property type="molecule type" value="Genomic_DNA"/>
</dbReference>
<dbReference type="Proteomes" id="UP000054565">
    <property type="component" value="Unassembled WGS sequence"/>
</dbReference>
<accession>A0A0J6Y5W2</accession>
<organism evidence="2 3">
    <name type="scientific">Coccidioides immitis RMSCC 2394</name>
    <dbReference type="NCBI Taxonomy" id="404692"/>
    <lineage>
        <taxon>Eukaryota</taxon>
        <taxon>Fungi</taxon>
        <taxon>Dikarya</taxon>
        <taxon>Ascomycota</taxon>
        <taxon>Pezizomycotina</taxon>
        <taxon>Eurotiomycetes</taxon>
        <taxon>Eurotiomycetidae</taxon>
        <taxon>Onygenales</taxon>
        <taxon>Onygenaceae</taxon>
        <taxon>Coccidioides</taxon>
    </lineage>
</organism>
<evidence type="ECO:0000259" key="1">
    <source>
        <dbReference type="PROSITE" id="PS51054"/>
    </source>
</evidence>
<dbReference type="InterPro" id="IPR003650">
    <property type="entry name" value="Orange_dom"/>
</dbReference>
<protein>
    <recommendedName>
        <fullName evidence="1">Orange domain-containing protein</fullName>
    </recommendedName>
</protein>
<dbReference type="PROSITE" id="PS51054">
    <property type="entry name" value="ORANGE"/>
    <property type="match status" value="1"/>
</dbReference>
<dbReference type="GO" id="GO:0006355">
    <property type="term" value="P:regulation of DNA-templated transcription"/>
    <property type="evidence" value="ECO:0007669"/>
    <property type="project" value="InterPro"/>
</dbReference>
<sequence length="59" mass="6649">MQEASRRLSGIERSSRAGLMNHLKPSLRLFFVATTWEGDEEKMRCADLAPSLTSAYNSM</sequence>
<evidence type="ECO:0000313" key="3">
    <source>
        <dbReference type="Proteomes" id="UP000054565"/>
    </source>
</evidence>
<proteinExistence type="predicted"/>
<name>A0A0J6Y5W2_COCIT</name>
<dbReference type="AlphaFoldDB" id="A0A0J6Y5W2"/>
<dbReference type="GO" id="GO:0003677">
    <property type="term" value="F:DNA binding"/>
    <property type="evidence" value="ECO:0007669"/>
    <property type="project" value="InterPro"/>
</dbReference>
<evidence type="ECO:0000313" key="2">
    <source>
        <dbReference type="EMBL" id="KMP02444.1"/>
    </source>
</evidence>
<gene>
    <name evidence="2" type="ORF">CIRG_10267</name>
</gene>
<reference evidence="3" key="1">
    <citation type="journal article" date="2010" name="Genome Res.">
        <title>Population genomic sequencing of Coccidioides fungi reveals recent hybridization and transposon control.</title>
        <authorList>
            <person name="Neafsey D.E."/>
            <person name="Barker B.M."/>
            <person name="Sharpton T.J."/>
            <person name="Stajich J.E."/>
            <person name="Park D.J."/>
            <person name="Whiston E."/>
            <person name="Hung C.-Y."/>
            <person name="McMahan C."/>
            <person name="White J."/>
            <person name="Sykes S."/>
            <person name="Heiman D."/>
            <person name="Young S."/>
            <person name="Zeng Q."/>
            <person name="Abouelleil A."/>
            <person name="Aftuck L."/>
            <person name="Bessette D."/>
            <person name="Brown A."/>
            <person name="FitzGerald M."/>
            <person name="Lui A."/>
            <person name="Macdonald J.P."/>
            <person name="Priest M."/>
            <person name="Orbach M.J."/>
            <person name="Galgiani J.N."/>
            <person name="Kirkland T.N."/>
            <person name="Cole G.T."/>
            <person name="Birren B.W."/>
            <person name="Henn M.R."/>
            <person name="Taylor J.W."/>
            <person name="Rounsley S.D."/>
        </authorList>
    </citation>
    <scope>NUCLEOTIDE SEQUENCE [LARGE SCALE GENOMIC DNA]</scope>
    <source>
        <strain evidence="3">RMSCC 2394</strain>
    </source>
</reference>